<dbReference type="RefSeq" id="WP_066396156.1">
    <property type="nucleotide sequence ID" value="NZ_JAGIKZ010000011.1"/>
</dbReference>
<evidence type="ECO:0000256" key="2">
    <source>
        <dbReference type="ARBA" id="ARBA00022741"/>
    </source>
</evidence>
<proteinExistence type="inferred from homology"/>
<dbReference type="InterPro" id="IPR041679">
    <property type="entry name" value="DNA2/NAM7-like_C"/>
</dbReference>
<dbReference type="Gene3D" id="3.40.50.300">
    <property type="entry name" value="P-loop containing nucleotide triphosphate hydrolases"/>
    <property type="match status" value="3"/>
</dbReference>
<dbReference type="EMBL" id="JAGIKZ010000011">
    <property type="protein sequence ID" value="MBP2241719.1"/>
    <property type="molecule type" value="Genomic_DNA"/>
</dbReference>
<evidence type="ECO:0000313" key="10">
    <source>
        <dbReference type="Proteomes" id="UP001519293"/>
    </source>
</evidence>
<protein>
    <submittedName>
        <fullName evidence="9">Superfamily I DNA and/or RNA helicase/very-short-patch-repair endonuclease</fullName>
    </submittedName>
</protein>
<dbReference type="Pfam" id="PF13087">
    <property type="entry name" value="AAA_12"/>
    <property type="match status" value="1"/>
</dbReference>
<dbReference type="InterPro" id="IPR050534">
    <property type="entry name" value="Coronavir_polyprotein_1ab"/>
</dbReference>
<dbReference type="SUPFAM" id="SSF52980">
    <property type="entry name" value="Restriction endonuclease-like"/>
    <property type="match status" value="1"/>
</dbReference>
<gene>
    <name evidence="9" type="ORF">J2Z40_002291</name>
</gene>
<keyword evidence="5" id="KW-0067">ATP-binding</keyword>
<keyword evidence="4 9" id="KW-0347">Helicase</keyword>
<dbReference type="Proteomes" id="UP001519293">
    <property type="component" value="Unassembled WGS sequence"/>
</dbReference>
<name>A0ABS4RFN6_9BACI</name>
<evidence type="ECO:0000259" key="6">
    <source>
        <dbReference type="Pfam" id="PF13086"/>
    </source>
</evidence>
<evidence type="ECO:0000259" key="8">
    <source>
        <dbReference type="Pfam" id="PF18741"/>
    </source>
</evidence>
<accession>A0ABS4RFN6</accession>
<keyword evidence="9" id="KW-0255">Endonuclease</keyword>
<dbReference type="InterPro" id="IPR025103">
    <property type="entry name" value="DUF4011"/>
</dbReference>
<dbReference type="Pfam" id="PF13086">
    <property type="entry name" value="AAA_11"/>
    <property type="match status" value="2"/>
</dbReference>
<comment type="caution">
    <text evidence="9">The sequence shown here is derived from an EMBL/GenBank/DDBJ whole genome shotgun (WGS) entry which is preliminary data.</text>
</comment>
<dbReference type="PANTHER" id="PTHR43788:SF8">
    <property type="entry name" value="DNA-BINDING PROTEIN SMUBP-2"/>
    <property type="match status" value="1"/>
</dbReference>
<dbReference type="GO" id="GO:0004386">
    <property type="term" value="F:helicase activity"/>
    <property type="evidence" value="ECO:0007669"/>
    <property type="project" value="UniProtKB-KW"/>
</dbReference>
<sequence length="1643" mass="192595">MNDVKLDKKIEMWKSRLLDFSKRNRLINFKTTKSTIRVDAKTCEVFDLLNNEKELMVNAHIDLEREARKQIQVANKKELSKEETDEMVYKNIIKLKQKLEKQLNEIRLKGKSSIDEKGVNTLYLACGFLNWTEAEQSNIILKSPLFLVPLSLYRDTAREPYYMYKADEVIFNPVLEQKLKIDFGVKISSLEDLEYESFDDLLKIYSEQVKIEDNWMVTSESYIGLFSFNKLVMFKDFEQYEDYVKGNTFIQTLAGIKQEKDICDRENIEDIKIADHKGTSEQSFQILDADSSQQEAILAAKNGVSFVIQGPPGTGKSQTITNIIAESLAQGKKVLFVSEKKAALEVVKKRIDEKGLSDYCLDLHSHNANKKAVLEELRKSIDQKQSPDYKSPSFSEFDEIKHKLNLYVRALHQTVDPLNETVQKIHGKLSALHDTPVVLFDIPEVQKINNERLTEMKKTLIRLEKMKSLIGKEDEHLWKGAIPKDSTFDLESNIKANFIILAKNIRDLYDEFKKTANMVSFEGELSLGGIDHILDLNTMIINKPDAPSNWFGSNGRELLEKAKDQFEHFESLFSSIKIIKEELFLKYKNDILNIDHHKIHDTITSKYKKEILNYTDDYENFIDKSFKNEQKIKSSIEKIIQFYYEIDKINKKFQTLTRVHTKNINEKDIFFLEKLYDFIRDNPQPTKEWFEMEKKDEIRKIIKENIQLFQSFHAEKQKLETDFDLKILEEDLEGILNRYIQEYSSFLRHFNKNFKRDKTLIKSYLLDKKKLQHEKIIKELRSLNSLKEMKNQIAEQNSYLSELFGRGFNSEKTDWEMISSHVEKIFSLNTFLMNEDKKDIYLSFVLQLENQTIIDFKEIIDQLRSLYQSFHEEVQNLRIEFMPKLWELDENTNFLNFESEFHEIIVFINEIINAKNEVEALLLNSSDIHLKKIEELFSTVNDINHMEGEIENQSDTLSLLYGKMFKGYETDWYSVKEAINWTVNAEKNYQGWFPIAFVEVINDPDKFAYFSSNCSQLERKRESLEKQINFYQKIFPFDEKKFNGQAFFNAQLSQMAFILDLLAENANKLQEWITYQEARSNVYELGLKDFINKMIEEDQLNASFEKVFLKRFYQLWLDNVYSVLPALKHFRIDQHERLLKEFKEFDVLQIDINSARVHEILTDRKENYVETTAHLSSEFAILKREIQKQKRHKSIRNLFSTMPDLIMALKPCMMMSPLSVCQFIDPSILNFDVVIFDEASQIRPEDAIGTIMRGKQLIVAGDDKQLPPTSFFASQIEMDDEFIEEEDEEIYESFESILDECLLFMPQISLKWHYRSKQESLIAFSNKEIYNNELYTFPNSIQSEHDGISNIYVEDGVYDRGKSKKNLKEAEKVAELVFEHIKRSKDRSLGIITFSEPQQIAIRDKIDEFRKQHPEHEDFFSENHLESFFVKNIENVQGDERDTIIISVGYAKDVHGQMYYNFGPLNHDGGERRLNVAVSRAKKEIKVVSSILDIDLDDAKLNKRGTKLLKSYLAYAKSNGEFSYNAGIEDDADFDSPFEEDVYRTLQRKGLELRKQVGCSGYRIDLAVVDPQFPGQYILGIECDGATYHSSKTARDRDRLRQSVLESLGWKIERIWSQDWVKRKQEIADSIANKVRDINSVTT</sequence>
<dbReference type="InterPro" id="IPR041677">
    <property type="entry name" value="DNA2/NAM7_AAA_11"/>
</dbReference>
<dbReference type="InterPro" id="IPR011335">
    <property type="entry name" value="Restrct_endonuc-II-like"/>
</dbReference>
<evidence type="ECO:0000256" key="1">
    <source>
        <dbReference type="ARBA" id="ARBA00007913"/>
    </source>
</evidence>
<dbReference type="InterPro" id="IPR047187">
    <property type="entry name" value="SF1_C_Upf1"/>
</dbReference>
<evidence type="ECO:0000256" key="4">
    <source>
        <dbReference type="ARBA" id="ARBA00022806"/>
    </source>
</evidence>
<reference evidence="9 10" key="1">
    <citation type="submission" date="2021-03" db="EMBL/GenBank/DDBJ databases">
        <title>Genomic Encyclopedia of Type Strains, Phase IV (KMG-IV): sequencing the most valuable type-strain genomes for metagenomic binning, comparative biology and taxonomic classification.</title>
        <authorList>
            <person name="Goeker M."/>
        </authorList>
    </citation>
    <scope>NUCLEOTIDE SEQUENCE [LARGE SCALE GENOMIC DNA]</scope>
    <source>
        <strain evidence="9 10">DSM 26675</strain>
    </source>
</reference>
<dbReference type="CDD" id="cd18808">
    <property type="entry name" value="SF1_C_Upf1"/>
    <property type="match status" value="1"/>
</dbReference>
<organism evidence="9 10">
    <name type="scientific">Cytobacillus eiseniae</name>
    <dbReference type="NCBI Taxonomy" id="762947"/>
    <lineage>
        <taxon>Bacteria</taxon>
        <taxon>Bacillati</taxon>
        <taxon>Bacillota</taxon>
        <taxon>Bacilli</taxon>
        <taxon>Bacillales</taxon>
        <taxon>Bacillaceae</taxon>
        <taxon>Cytobacillus</taxon>
    </lineage>
</organism>
<feature type="domain" description="DNA2/NAM7 helicase helicase" evidence="6">
    <location>
        <begin position="1137"/>
        <end position="1270"/>
    </location>
</feature>
<evidence type="ECO:0000313" key="9">
    <source>
        <dbReference type="EMBL" id="MBP2241719.1"/>
    </source>
</evidence>
<dbReference type="Gene3D" id="3.40.960.10">
    <property type="entry name" value="VSR Endonuclease"/>
    <property type="match status" value="1"/>
</dbReference>
<evidence type="ECO:0000259" key="7">
    <source>
        <dbReference type="Pfam" id="PF13087"/>
    </source>
</evidence>
<feature type="domain" description="Restriction endonuclease type II-like" evidence="8">
    <location>
        <begin position="1538"/>
        <end position="1633"/>
    </location>
</feature>
<dbReference type="SUPFAM" id="SSF52540">
    <property type="entry name" value="P-loop containing nucleoside triphosphate hydrolases"/>
    <property type="match status" value="1"/>
</dbReference>
<dbReference type="GO" id="GO:0004519">
    <property type="term" value="F:endonuclease activity"/>
    <property type="evidence" value="ECO:0007669"/>
    <property type="project" value="UniProtKB-KW"/>
</dbReference>
<feature type="domain" description="DNA2/NAM7 helicase helicase" evidence="6">
    <location>
        <begin position="290"/>
        <end position="465"/>
    </location>
</feature>
<comment type="similarity">
    <text evidence="1">Belongs to the DNA2/NAM7 helicase family.</text>
</comment>
<keyword evidence="10" id="KW-1185">Reference proteome</keyword>
<dbReference type="PANTHER" id="PTHR43788">
    <property type="entry name" value="DNA2/NAM7 HELICASE FAMILY MEMBER"/>
    <property type="match status" value="1"/>
</dbReference>
<evidence type="ECO:0000256" key="5">
    <source>
        <dbReference type="ARBA" id="ARBA00022840"/>
    </source>
</evidence>
<evidence type="ECO:0000256" key="3">
    <source>
        <dbReference type="ARBA" id="ARBA00022801"/>
    </source>
</evidence>
<dbReference type="Pfam" id="PF13195">
    <property type="entry name" value="DUF4011"/>
    <property type="match status" value="1"/>
</dbReference>
<keyword evidence="2" id="KW-0547">Nucleotide-binding</keyword>
<keyword evidence="3" id="KW-0378">Hydrolase</keyword>
<dbReference type="Pfam" id="PF18741">
    <property type="entry name" value="MTES_1575"/>
    <property type="match status" value="1"/>
</dbReference>
<dbReference type="InterPro" id="IPR049468">
    <property type="entry name" value="Restrct_endonuc-II-like_dom"/>
</dbReference>
<keyword evidence="9" id="KW-0540">Nuclease</keyword>
<feature type="domain" description="DNA2/NAM7 helicase-like C-terminal" evidence="7">
    <location>
        <begin position="1306"/>
        <end position="1489"/>
    </location>
</feature>
<dbReference type="InterPro" id="IPR027417">
    <property type="entry name" value="P-loop_NTPase"/>
</dbReference>